<dbReference type="InterPro" id="IPR050798">
    <property type="entry name" value="YhaM_exoribonuc/phosphodiest"/>
</dbReference>
<dbReference type="EMBL" id="DVMM01000192">
    <property type="protein sequence ID" value="HIU30349.1"/>
    <property type="molecule type" value="Genomic_DNA"/>
</dbReference>
<evidence type="ECO:0000256" key="1">
    <source>
        <dbReference type="ARBA" id="ARBA00022801"/>
    </source>
</evidence>
<keyword evidence="1" id="KW-0378">Hydrolase</keyword>
<protein>
    <submittedName>
        <fullName evidence="3">HD domain-containing protein</fullName>
    </submittedName>
</protein>
<dbReference type="InterPro" id="IPR003607">
    <property type="entry name" value="HD/PDEase_dom"/>
</dbReference>
<reference evidence="3" key="2">
    <citation type="journal article" date="2021" name="PeerJ">
        <title>Extensive microbial diversity within the chicken gut microbiome revealed by metagenomics and culture.</title>
        <authorList>
            <person name="Gilroy R."/>
            <person name="Ravi A."/>
            <person name="Getino M."/>
            <person name="Pursley I."/>
            <person name="Horton D.L."/>
            <person name="Alikhan N.F."/>
            <person name="Baker D."/>
            <person name="Gharbi K."/>
            <person name="Hall N."/>
            <person name="Watson M."/>
            <person name="Adriaenssens E.M."/>
            <person name="Foster-Nyarko E."/>
            <person name="Jarju S."/>
            <person name="Secka A."/>
            <person name="Antonio M."/>
            <person name="Oren A."/>
            <person name="Chaudhuri R.R."/>
            <person name="La Ragione R."/>
            <person name="Hildebrand F."/>
            <person name="Pallen M.J."/>
        </authorList>
    </citation>
    <scope>NUCLEOTIDE SEQUENCE</scope>
    <source>
        <strain evidence="3">CHK195-4489</strain>
    </source>
</reference>
<sequence length="321" mass="36601">MEKKIADFKSGDSVQGVFYIRESELKTTTTNNKYMNFTFADKTGEINAKLWDWDEENASRFRAGILVKARGSVLDWQGQPQFKIDFMGKVLDSDHIKIEDYIPSAPYSGEAMLRFVKTVIREKMQDEEFQKITSFIIEQNQSALLIAPAAKKNHHAVRSGLLFHTSTMLRCALTLSSIYTFLNKDLLYAGVILHDIGKLFEMKQSDTGLVSEYTVEGTLLGHIIQGINYVDSVGKTLAITPEKTMLLKHMILSHHYIPEHGSPKPPAFPEAELLHYLDILDARMYDMEQAEESTEPGCFSERIWSLENRSVYKSPALYKDR</sequence>
<dbReference type="PANTHER" id="PTHR37294:SF1">
    <property type="entry name" value="3'-5' EXORIBONUCLEASE YHAM"/>
    <property type="match status" value="1"/>
</dbReference>
<dbReference type="Gene3D" id="2.40.50.140">
    <property type="entry name" value="Nucleic acid-binding proteins"/>
    <property type="match status" value="1"/>
</dbReference>
<comment type="caution">
    <text evidence="3">The sequence shown here is derived from an EMBL/GenBank/DDBJ whole genome shotgun (WGS) entry which is preliminary data.</text>
</comment>
<evidence type="ECO:0000313" key="4">
    <source>
        <dbReference type="Proteomes" id="UP000824089"/>
    </source>
</evidence>
<dbReference type="InterPro" id="IPR012340">
    <property type="entry name" value="NA-bd_OB-fold"/>
</dbReference>
<accession>A0A9D1I8U9</accession>
<reference evidence="3" key="1">
    <citation type="submission" date="2020-10" db="EMBL/GenBank/DDBJ databases">
        <authorList>
            <person name="Gilroy R."/>
        </authorList>
    </citation>
    <scope>NUCLEOTIDE SEQUENCE</scope>
    <source>
        <strain evidence="3">CHK195-4489</strain>
    </source>
</reference>
<name>A0A9D1I8U9_9CLOT</name>
<feature type="domain" description="HD" evidence="2">
    <location>
        <begin position="164"/>
        <end position="282"/>
    </location>
</feature>
<evidence type="ECO:0000313" key="3">
    <source>
        <dbReference type="EMBL" id="HIU30349.1"/>
    </source>
</evidence>
<dbReference type="SUPFAM" id="SSF50249">
    <property type="entry name" value="Nucleic acid-binding proteins"/>
    <property type="match status" value="1"/>
</dbReference>
<dbReference type="CDD" id="cd00077">
    <property type="entry name" value="HDc"/>
    <property type="match status" value="1"/>
</dbReference>
<dbReference type="Proteomes" id="UP000824089">
    <property type="component" value="Unassembled WGS sequence"/>
</dbReference>
<dbReference type="Pfam" id="PF01966">
    <property type="entry name" value="HD"/>
    <property type="match status" value="1"/>
</dbReference>
<evidence type="ECO:0000259" key="2">
    <source>
        <dbReference type="Pfam" id="PF01966"/>
    </source>
</evidence>
<dbReference type="PANTHER" id="PTHR37294">
    <property type="entry name" value="3'-5' EXORIBONUCLEASE YHAM"/>
    <property type="match status" value="1"/>
</dbReference>
<dbReference type="GO" id="GO:0016787">
    <property type="term" value="F:hydrolase activity"/>
    <property type="evidence" value="ECO:0007669"/>
    <property type="project" value="UniProtKB-KW"/>
</dbReference>
<proteinExistence type="predicted"/>
<dbReference type="SUPFAM" id="SSF109604">
    <property type="entry name" value="HD-domain/PDEase-like"/>
    <property type="match status" value="1"/>
</dbReference>
<gene>
    <name evidence="3" type="ORF">IAD50_08660</name>
</gene>
<dbReference type="Gene3D" id="1.10.3210.10">
    <property type="entry name" value="Hypothetical protein af1432"/>
    <property type="match status" value="1"/>
</dbReference>
<dbReference type="CDD" id="cd04492">
    <property type="entry name" value="YhaM_OBF_like"/>
    <property type="match status" value="1"/>
</dbReference>
<organism evidence="3 4">
    <name type="scientific">Candidatus Egerieisoma faecipullorum</name>
    <dbReference type="NCBI Taxonomy" id="2840963"/>
    <lineage>
        <taxon>Bacteria</taxon>
        <taxon>Bacillati</taxon>
        <taxon>Bacillota</taxon>
        <taxon>Clostridia</taxon>
        <taxon>Eubacteriales</taxon>
        <taxon>Clostridiaceae</taxon>
        <taxon>Clostridiaceae incertae sedis</taxon>
        <taxon>Candidatus Egerieisoma</taxon>
    </lineage>
</organism>
<dbReference type="AlphaFoldDB" id="A0A9D1I8U9"/>
<dbReference type="GO" id="GO:0031125">
    <property type="term" value="P:rRNA 3'-end processing"/>
    <property type="evidence" value="ECO:0007669"/>
    <property type="project" value="TreeGrafter"/>
</dbReference>
<dbReference type="InterPro" id="IPR006674">
    <property type="entry name" value="HD_domain"/>
</dbReference>